<evidence type="ECO:0008006" key="4">
    <source>
        <dbReference type="Google" id="ProtNLM"/>
    </source>
</evidence>
<protein>
    <recommendedName>
        <fullName evidence="4">Lipoprotein</fullName>
    </recommendedName>
</protein>
<evidence type="ECO:0000313" key="3">
    <source>
        <dbReference type="Proteomes" id="UP001165590"/>
    </source>
</evidence>
<evidence type="ECO:0000313" key="2">
    <source>
        <dbReference type="EMBL" id="MCX4235630.1"/>
    </source>
</evidence>
<feature type="region of interest" description="Disordered" evidence="1">
    <location>
        <begin position="270"/>
        <end position="348"/>
    </location>
</feature>
<reference evidence="2" key="1">
    <citation type="journal article" date="2022" name="bioRxiv">
        <title>Discovery and biosynthetic assessment of Streptomyces ortus sp nov. isolated from a deep-sea sponge.</title>
        <authorList>
            <person name="Williams S.E."/>
        </authorList>
    </citation>
    <scope>NUCLEOTIDE SEQUENCE</scope>
    <source>
        <strain evidence="2">A15ISP2-DRY2</strain>
    </source>
</reference>
<organism evidence="2 3">
    <name type="scientific">Streptomyces ortus</name>
    <dbReference type="NCBI Taxonomy" id="2867268"/>
    <lineage>
        <taxon>Bacteria</taxon>
        <taxon>Bacillati</taxon>
        <taxon>Actinomycetota</taxon>
        <taxon>Actinomycetes</taxon>
        <taxon>Kitasatosporales</taxon>
        <taxon>Streptomycetaceae</taxon>
        <taxon>Streptomyces</taxon>
    </lineage>
</organism>
<dbReference type="EMBL" id="JAIFZO010000002">
    <property type="protein sequence ID" value="MCX4235630.1"/>
    <property type="molecule type" value="Genomic_DNA"/>
</dbReference>
<feature type="compositionally biased region" description="Low complexity" evidence="1">
    <location>
        <begin position="281"/>
        <end position="317"/>
    </location>
</feature>
<evidence type="ECO:0000256" key="1">
    <source>
        <dbReference type="SAM" id="MobiDB-lite"/>
    </source>
</evidence>
<dbReference type="Proteomes" id="UP001165590">
    <property type="component" value="Unassembled WGS sequence"/>
</dbReference>
<accession>A0ABT3V775</accession>
<proteinExistence type="predicted"/>
<dbReference type="RefSeq" id="WP_267028283.1">
    <property type="nucleotide sequence ID" value="NZ_JAIFZO010000002.1"/>
</dbReference>
<feature type="compositionally biased region" description="Acidic residues" evidence="1">
    <location>
        <begin position="338"/>
        <end position="348"/>
    </location>
</feature>
<comment type="caution">
    <text evidence="2">The sequence shown here is derived from an EMBL/GenBank/DDBJ whole genome shotgun (WGS) entry which is preliminary data.</text>
</comment>
<keyword evidence="3" id="KW-1185">Reference proteome</keyword>
<name>A0ABT3V775_9ACTN</name>
<gene>
    <name evidence="2" type="ORF">K3769_23215</name>
</gene>
<sequence>MLNRPPRRRCRHRRTVPVSVPALVPALVPVLAVAALLTTAGCSGGGGGAGAGAADDAAASASAVAARAPSPSPSVTVAHTLTDAQAKAALVTPADLGDGWTGTEGAATWRDALLKGKADVTDCQRLLDGLYAENLLGEPAGSRAVAGYDDTGAGTQLRYQVGAYDRAALDSSLAWLKTVPETCGQFTATDVRGGQFTVRAVAAPLPGLGEAAEGLRVTVSGEGGGWPAVLTLDFAAVRVGDSALSLTDGGLDEVDAEDVRRAAEAGTRRLEEVLAGRTPTAAARSAPAAASESASQPASRPASEPAGDSPSASDAASVPPPDADEQDPDGTGAGTGDADADADFDELN</sequence>